<evidence type="ECO:0000256" key="5">
    <source>
        <dbReference type="ARBA" id="ARBA00023002"/>
    </source>
</evidence>
<reference evidence="12 13" key="1">
    <citation type="submission" date="2014-11" db="EMBL/GenBank/DDBJ databases">
        <title>Genome of a novel goose pathogen.</title>
        <authorList>
            <person name="Hansen C.M."/>
            <person name="Hueffer K."/>
            <person name="Choi S.C."/>
        </authorList>
    </citation>
    <scope>NUCLEOTIDE SEQUENCE [LARGE SCALE GENOMIC DNA]</scope>
    <source>
        <strain evidence="12 13">KH1503</strain>
    </source>
</reference>
<dbReference type="Pfam" id="PF00578">
    <property type="entry name" value="AhpC-TSA"/>
    <property type="match status" value="1"/>
</dbReference>
<dbReference type="GO" id="GO:0006979">
    <property type="term" value="P:response to oxidative stress"/>
    <property type="evidence" value="ECO:0007669"/>
    <property type="project" value="TreeGrafter"/>
</dbReference>
<comment type="similarity">
    <text evidence="2">Belongs to the peroxiredoxin family. AhpC/Prx1 subfamily.</text>
</comment>
<evidence type="ECO:0000256" key="10">
    <source>
        <dbReference type="PIRSR" id="PIRSR000239-1"/>
    </source>
</evidence>
<dbReference type="InterPro" id="IPR013766">
    <property type="entry name" value="Thioredoxin_domain"/>
</dbReference>
<accession>A0A0J0YUP6</accession>
<keyword evidence="3" id="KW-0963">Cytoplasm</keyword>
<dbReference type="PANTHER" id="PTHR10681:SF128">
    <property type="entry name" value="THIOREDOXIN-DEPENDENT PEROXIDE REDUCTASE, MITOCHONDRIAL"/>
    <property type="match status" value="1"/>
</dbReference>
<dbReference type="PATRIC" id="fig|1470200.3.peg.131"/>
<keyword evidence="5" id="KW-0560">Oxidoreductase</keyword>
<dbReference type="AlphaFoldDB" id="A0A0J0YUP6"/>
<dbReference type="RefSeq" id="WP_047759960.1">
    <property type="nucleotide sequence ID" value="NZ_CP091510.1"/>
</dbReference>
<evidence type="ECO:0000259" key="11">
    <source>
        <dbReference type="PROSITE" id="PS51352"/>
    </source>
</evidence>
<dbReference type="Gene3D" id="3.40.30.10">
    <property type="entry name" value="Glutaredoxin"/>
    <property type="match status" value="1"/>
</dbReference>
<keyword evidence="7" id="KW-0676">Redox-active center</keyword>
<gene>
    <name evidence="12" type="ORF">PL75_00570</name>
</gene>
<name>A0A0J0YUP6_9NEIS</name>
<organism evidence="12 13">
    <name type="scientific">Neisseria arctica</name>
    <dbReference type="NCBI Taxonomy" id="1470200"/>
    <lineage>
        <taxon>Bacteria</taxon>
        <taxon>Pseudomonadati</taxon>
        <taxon>Pseudomonadota</taxon>
        <taxon>Betaproteobacteria</taxon>
        <taxon>Neisseriales</taxon>
        <taxon>Neisseriaceae</taxon>
        <taxon>Neisseria</taxon>
    </lineage>
</organism>
<dbReference type="InterPro" id="IPR000866">
    <property type="entry name" value="AhpC/TSA"/>
</dbReference>
<dbReference type="GO" id="GO:0005829">
    <property type="term" value="C:cytosol"/>
    <property type="evidence" value="ECO:0007669"/>
    <property type="project" value="TreeGrafter"/>
</dbReference>
<dbReference type="PIRSF" id="PIRSF000239">
    <property type="entry name" value="AHPC"/>
    <property type="match status" value="1"/>
</dbReference>
<dbReference type="PANTHER" id="PTHR10681">
    <property type="entry name" value="THIOREDOXIN PEROXIDASE"/>
    <property type="match status" value="1"/>
</dbReference>
<comment type="caution">
    <text evidence="12">The sequence shown here is derived from an EMBL/GenBank/DDBJ whole genome shotgun (WGS) entry which is preliminary data.</text>
</comment>
<dbReference type="InterPro" id="IPR019479">
    <property type="entry name" value="Peroxiredoxin_C"/>
</dbReference>
<dbReference type="InterPro" id="IPR050217">
    <property type="entry name" value="Peroxiredoxin"/>
</dbReference>
<evidence type="ECO:0000256" key="6">
    <source>
        <dbReference type="ARBA" id="ARBA00023157"/>
    </source>
</evidence>
<proteinExistence type="inferred from homology"/>
<dbReference type="EMBL" id="JTDO01000001">
    <property type="protein sequence ID" value="KLT73867.1"/>
    <property type="molecule type" value="Genomic_DNA"/>
</dbReference>
<dbReference type="FunFam" id="3.40.30.10:FF:000002">
    <property type="entry name" value="Alkyl hydroperoxide reductase C"/>
    <property type="match status" value="1"/>
</dbReference>
<dbReference type="STRING" id="1470200.PL75_00570"/>
<comment type="function">
    <text evidence="9">Thiol-specific peroxidase that catalyzes the reduction of hydrogen peroxide and organic hydroperoxides to water and alcohols, respectively. Plays a role in cell protection against oxidative stress by detoxifying peroxides.</text>
</comment>
<dbReference type="GO" id="GO:0008379">
    <property type="term" value="F:thioredoxin peroxidase activity"/>
    <property type="evidence" value="ECO:0007669"/>
    <property type="project" value="TreeGrafter"/>
</dbReference>
<dbReference type="SUPFAM" id="SSF52833">
    <property type="entry name" value="Thioredoxin-like"/>
    <property type="match status" value="1"/>
</dbReference>
<evidence type="ECO:0000256" key="7">
    <source>
        <dbReference type="ARBA" id="ARBA00023284"/>
    </source>
</evidence>
<dbReference type="OrthoDB" id="9812811at2"/>
<feature type="active site" description="Cysteine sulfenic acid (-SOH) intermediate; for peroxidase activity" evidence="10">
    <location>
        <position position="56"/>
    </location>
</feature>
<dbReference type="GO" id="GO:0033554">
    <property type="term" value="P:cellular response to stress"/>
    <property type="evidence" value="ECO:0007669"/>
    <property type="project" value="TreeGrafter"/>
</dbReference>
<protein>
    <recommendedName>
        <fullName evidence="8">Thioredoxin peroxidase</fullName>
    </recommendedName>
</protein>
<dbReference type="PROSITE" id="PS51352">
    <property type="entry name" value="THIOREDOXIN_2"/>
    <property type="match status" value="1"/>
</dbReference>
<dbReference type="CDD" id="cd03015">
    <property type="entry name" value="PRX_Typ2cys"/>
    <property type="match status" value="1"/>
</dbReference>
<dbReference type="Proteomes" id="UP000036027">
    <property type="component" value="Unassembled WGS sequence"/>
</dbReference>
<dbReference type="GO" id="GO:0045454">
    <property type="term" value="P:cell redox homeostasis"/>
    <property type="evidence" value="ECO:0007669"/>
    <property type="project" value="TreeGrafter"/>
</dbReference>
<dbReference type="Pfam" id="PF10417">
    <property type="entry name" value="1-cysPrx_C"/>
    <property type="match status" value="1"/>
</dbReference>
<evidence type="ECO:0000256" key="4">
    <source>
        <dbReference type="ARBA" id="ARBA00022559"/>
    </source>
</evidence>
<evidence type="ECO:0000256" key="9">
    <source>
        <dbReference type="ARBA" id="ARBA00037420"/>
    </source>
</evidence>
<keyword evidence="4" id="KW-0575">Peroxidase</keyword>
<evidence type="ECO:0000313" key="12">
    <source>
        <dbReference type="EMBL" id="KLT73867.1"/>
    </source>
</evidence>
<evidence type="ECO:0000256" key="2">
    <source>
        <dbReference type="ARBA" id="ARBA00009796"/>
    </source>
</evidence>
<keyword evidence="13" id="KW-1185">Reference proteome</keyword>
<keyword evidence="6" id="KW-1015">Disulfide bond</keyword>
<evidence type="ECO:0000256" key="1">
    <source>
        <dbReference type="ARBA" id="ARBA00004496"/>
    </source>
</evidence>
<evidence type="ECO:0000256" key="3">
    <source>
        <dbReference type="ARBA" id="ARBA00022490"/>
    </source>
</evidence>
<evidence type="ECO:0000256" key="8">
    <source>
        <dbReference type="ARBA" id="ARBA00032824"/>
    </source>
</evidence>
<dbReference type="InterPro" id="IPR036249">
    <property type="entry name" value="Thioredoxin-like_sf"/>
</dbReference>
<dbReference type="InterPro" id="IPR024706">
    <property type="entry name" value="Peroxiredoxin_AhpC-typ"/>
</dbReference>
<feature type="domain" description="Thioredoxin" evidence="11">
    <location>
        <begin position="3"/>
        <end position="168"/>
    </location>
</feature>
<dbReference type="GO" id="GO:0042744">
    <property type="term" value="P:hydrogen peroxide catabolic process"/>
    <property type="evidence" value="ECO:0007669"/>
    <property type="project" value="TreeGrafter"/>
</dbReference>
<evidence type="ECO:0000313" key="13">
    <source>
        <dbReference type="Proteomes" id="UP000036027"/>
    </source>
</evidence>
<sequence length="205" mass="22637">MAVLVGKPAPFFHDNEKAFSAVLGDGSIVDNFNFAEATRGKYAVVFFYPLDFTFVCPSEIIAHDHRVEAFRQRNVEVISVSIDSQFTHNAWRNTPINEGGIGPVKFTMVADVKHELMKAYDVESADGVAFRGSFLIDKDGIVQHQTVNNLPLGRNVDEMLRMVDALQFFEENGEVCPAGWNKGDKGMQASPEGVASYLSTSAEKL</sequence>
<comment type="subcellular location">
    <subcellularLocation>
        <location evidence="1">Cytoplasm</location>
    </subcellularLocation>
</comment>